<comment type="caution">
    <text evidence="1">The sequence shown here is derived from an EMBL/GenBank/DDBJ whole genome shotgun (WGS) entry which is preliminary data.</text>
</comment>
<name>A0A811L3V6_9BILA</name>
<dbReference type="OrthoDB" id="5556307at2759"/>
<reference evidence="1" key="1">
    <citation type="submission" date="2020-09" db="EMBL/GenBank/DDBJ databases">
        <authorList>
            <person name="Kikuchi T."/>
        </authorList>
    </citation>
    <scope>NUCLEOTIDE SEQUENCE</scope>
    <source>
        <strain evidence="1">SH1</strain>
    </source>
</reference>
<dbReference type="Proteomes" id="UP000783686">
    <property type="component" value="Unassembled WGS sequence"/>
</dbReference>
<sequence>MIKSSDKSLRIRYVDSTSIPVLERVFEREKVFLVDKVDGAVIPRKVVQQAAKTVVKQELVKSVDNGLQLVGDPLEVSMIDLDLETERIGECIYGNGLDKFQDRIDIQPLSHVEAANVIRKVSDTAFKQKLAGISGVNSLKEFNMVVCADSADVQNVVVYAVKVTKEEIVEYHVRLLGNLNDGMMQGLARQMMIYGHVENVTYHAIYEDMNGSFGIPTFSSWLRPISVVGFLGNEDDLSEQDKFEDEMVRASFKFDVEWKESAKVLENFVNYWETTKKNGTFNAKLASPFELFQTPDTLGHVNLTITPGWLDPRINDFDRSMKLRFLHNLAKDDNIQWPMKEIQLDLVNKFKESLNESVWVKHDEFDVIEAHWDYFAAARSTATLREMFSHIITMSEQKNITVANVHVDNKSELARSVIKTSAIRRLTDSRIIEYLIEVGMDRFRRELLIAAGSKRPEIEPHLEDLSGDYEVMMHQLLMVHLALQGYEMCLRRIDNVNFVDKLFGKFLQTFEKVNFDNIKDFVLSVQVPVSNLTKDLFHINNVLEWSVNTEFCDSATGRNNLHLHVCRNQELRSRVEPKERRVRIRRCEMAVPELAKSFNTYLTESSHNENCLNKPLVLGGKR</sequence>
<keyword evidence="2" id="KW-1185">Reference proteome</keyword>
<dbReference type="AlphaFoldDB" id="A0A811L3V6"/>
<dbReference type="EMBL" id="CAJFCW020000005">
    <property type="protein sequence ID" value="CAG9116824.1"/>
    <property type="molecule type" value="Genomic_DNA"/>
</dbReference>
<dbReference type="Proteomes" id="UP000614601">
    <property type="component" value="Unassembled WGS sequence"/>
</dbReference>
<dbReference type="EMBL" id="CAJFDH010000005">
    <property type="protein sequence ID" value="CAD5222795.1"/>
    <property type="molecule type" value="Genomic_DNA"/>
</dbReference>
<gene>
    <name evidence="1" type="ORF">BOKJ2_LOCUS9822</name>
</gene>
<evidence type="ECO:0000313" key="2">
    <source>
        <dbReference type="Proteomes" id="UP000614601"/>
    </source>
</evidence>
<accession>A0A811L3V6</accession>
<evidence type="ECO:0000313" key="1">
    <source>
        <dbReference type="EMBL" id="CAD5222795.1"/>
    </source>
</evidence>
<organism evidence="1 2">
    <name type="scientific">Bursaphelenchus okinawaensis</name>
    <dbReference type="NCBI Taxonomy" id="465554"/>
    <lineage>
        <taxon>Eukaryota</taxon>
        <taxon>Metazoa</taxon>
        <taxon>Ecdysozoa</taxon>
        <taxon>Nematoda</taxon>
        <taxon>Chromadorea</taxon>
        <taxon>Rhabditida</taxon>
        <taxon>Tylenchina</taxon>
        <taxon>Tylenchomorpha</taxon>
        <taxon>Aphelenchoidea</taxon>
        <taxon>Aphelenchoididae</taxon>
        <taxon>Bursaphelenchus</taxon>
    </lineage>
</organism>
<proteinExistence type="predicted"/>
<protein>
    <submittedName>
        <fullName evidence="1">Uncharacterized protein</fullName>
    </submittedName>
</protein>